<evidence type="ECO:0000313" key="3">
    <source>
        <dbReference type="Proteomes" id="UP000464178"/>
    </source>
</evidence>
<accession>A0A6P2D1T1</accession>
<evidence type="ECO:0000313" key="2">
    <source>
        <dbReference type="EMBL" id="VTR94345.1"/>
    </source>
</evidence>
<dbReference type="KEGG" id="gms:SOIL9_33690"/>
<feature type="region of interest" description="Disordered" evidence="1">
    <location>
        <begin position="1"/>
        <end position="23"/>
    </location>
</feature>
<name>A0A6P2D1T1_9BACT</name>
<dbReference type="Proteomes" id="UP000464178">
    <property type="component" value="Chromosome"/>
</dbReference>
<sequence>MPKVNTSPSGTGGSTSQPAAKSSVHEQAIIAKLSARYRELTSLWETAEEKLRKFRIPNDVYICYAIEDEHYPDRPDQRTGAQLRSYLGFVRFSNGWRICTCTNHDNHPLGDFEWKPVVDSRLDIRLAMIPHLNELREAVVKSAEECLPKLDEALNMLRDNLENW</sequence>
<gene>
    <name evidence="2" type="ORF">SOIL9_33690</name>
</gene>
<keyword evidence="3" id="KW-1185">Reference proteome</keyword>
<evidence type="ECO:0000256" key="1">
    <source>
        <dbReference type="SAM" id="MobiDB-lite"/>
    </source>
</evidence>
<reference evidence="2 3" key="1">
    <citation type="submission" date="2019-05" db="EMBL/GenBank/DDBJ databases">
        <authorList>
            <consortium name="Science for Life Laboratories"/>
        </authorList>
    </citation>
    <scope>NUCLEOTIDE SEQUENCE [LARGE SCALE GENOMIC DNA]</scope>
    <source>
        <strain evidence="2">Soil9</strain>
    </source>
</reference>
<protein>
    <submittedName>
        <fullName evidence="2">Uncharacterized protein</fullName>
    </submittedName>
</protein>
<dbReference type="AlphaFoldDB" id="A0A6P2D1T1"/>
<dbReference type="EMBL" id="LR593886">
    <property type="protein sequence ID" value="VTR94345.1"/>
    <property type="molecule type" value="Genomic_DNA"/>
</dbReference>
<organism evidence="2 3">
    <name type="scientific">Gemmata massiliana</name>
    <dbReference type="NCBI Taxonomy" id="1210884"/>
    <lineage>
        <taxon>Bacteria</taxon>
        <taxon>Pseudomonadati</taxon>
        <taxon>Planctomycetota</taxon>
        <taxon>Planctomycetia</taxon>
        <taxon>Gemmatales</taxon>
        <taxon>Gemmataceae</taxon>
        <taxon>Gemmata</taxon>
    </lineage>
</organism>
<proteinExistence type="predicted"/>